<keyword evidence="2 5" id="KW-0812">Transmembrane</keyword>
<accession>A0A2K3K7K1</accession>
<name>A0A2K3K7K1_TRIPR</name>
<evidence type="ECO:0000256" key="5">
    <source>
        <dbReference type="PROSITE-ProRule" id="PRU00205"/>
    </source>
</evidence>
<protein>
    <submittedName>
        <fullName evidence="7">TRAM, LAG1 and CLN8 (TLC) lipid-sensing domain protein</fullName>
    </submittedName>
</protein>
<evidence type="ECO:0000313" key="8">
    <source>
        <dbReference type="Proteomes" id="UP000236291"/>
    </source>
</evidence>
<evidence type="ECO:0000256" key="3">
    <source>
        <dbReference type="ARBA" id="ARBA00022989"/>
    </source>
</evidence>
<comment type="subcellular location">
    <subcellularLocation>
        <location evidence="1">Membrane</location>
        <topology evidence="1">Multi-pass membrane protein</topology>
    </subcellularLocation>
</comment>
<comment type="caution">
    <text evidence="7">The sequence shown here is derived from an EMBL/GenBank/DDBJ whole genome shotgun (WGS) entry which is preliminary data.</text>
</comment>
<dbReference type="EMBL" id="ASHM01146565">
    <property type="protein sequence ID" value="PNX62254.1"/>
    <property type="molecule type" value="Genomic_DNA"/>
</dbReference>
<evidence type="ECO:0000313" key="7">
    <source>
        <dbReference type="EMBL" id="PNX62254.1"/>
    </source>
</evidence>
<feature type="domain" description="TLC" evidence="6">
    <location>
        <begin position="1"/>
        <end position="36"/>
    </location>
</feature>
<dbReference type="Proteomes" id="UP000236291">
    <property type="component" value="Unassembled WGS sequence"/>
</dbReference>
<evidence type="ECO:0000256" key="1">
    <source>
        <dbReference type="ARBA" id="ARBA00004141"/>
    </source>
</evidence>
<reference evidence="7 8" key="1">
    <citation type="journal article" date="2014" name="Am. J. Bot.">
        <title>Genome assembly and annotation for red clover (Trifolium pratense; Fabaceae).</title>
        <authorList>
            <person name="Istvanek J."/>
            <person name="Jaros M."/>
            <person name="Krenek A."/>
            <person name="Repkova J."/>
        </authorList>
    </citation>
    <scope>NUCLEOTIDE SEQUENCE [LARGE SCALE GENOMIC DNA]</scope>
    <source>
        <strain evidence="8">cv. Tatra</strain>
        <tissue evidence="7">Young leaves</tissue>
    </source>
</reference>
<dbReference type="AlphaFoldDB" id="A0A2K3K7K1"/>
<keyword evidence="4 5" id="KW-0472">Membrane</keyword>
<organism evidence="7 8">
    <name type="scientific">Trifolium pratense</name>
    <name type="common">Red clover</name>
    <dbReference type="NCBI Taxonomy" id="57577"/>
    <lineage>
        <taxon>Eukaryota</taxon>
        <taxon>Viridiplantae</taxon>
        <taxon>Streptophyta</taxon>
        <taxon>Embryophyta</taxon>
        <taxon>Tracheophyta</taxon>
        <taxon>Spermatophyta</taxon>
        <taxon>Magnoliopsida</taxon>
        <taxon>eudicotyledons</taxon>
        <taxon>Gunneridae</taxon>
        <taxon>Pentapetalae</taxon>
        <taxon>rosids</taxon>
        <taxon>fabids</taxon>
        <taxon>Fabales</taxon>
        <taxon>Fabaceae</taxon>
        <taxon>Papilionoideae</taxon>
        <taxon>50 kb inversion clade</taxon>
        <taxon>NPAAA clade</taxon>
        <taxon>Hologalegina</taxon>
        <taxon>IRL clade</taxon>
        <taxon>Trifolieae</taxon>
        <taxon>Trifolium</taxon>
    </lineage>
</organism>
<dbReference type="PROSITE" id="PS50922">
    <property type="entry name" value="TLC"/>
    <property type="match status" value="1"/>
</dbReference>
<evidence type="ECO:0000256" key="2">
    <source>
        <dbReference type="ARBA" id="ARBA00022692"/>
    </source>
</evidence>
<dbReference type="GO" id="GO:0016020">
    <property type="term" value="C:membrane"/>
    <property type="evidence" value="ECO:0007669"/>
    <property type="project" value="UniProtKB-SubCell"/>
</dbReference>
<gene>
    <name evidence="7" type="ORF">L195_g061063</name>
</gene>
<sequence length="36" mass="4078">MMGAAWVTEMSSPFLHLREILKELGYRDTPLNLAAD</sequence>
<dbReference type="STRING" id="57577.A0A2K3K7K1"/>
<evidence type="ECO:0000259" key="6">
    <source>
        <dbReference type="PROSITE" id="PS50922"/>
    </source>
</evidence>
<reference evidence="7 8" key="2">
    <citation type="journal article" date="2017" name="Front. Plant Sci.">
        <title>Gene Classification and Mining of Molecular Markers Useful in Red Clover (Trifolium pratense) Breeding.</title>
        <authorList>
            <person name="Istvanek J."/>
            <person name="Dluhosova J."/>
            <person name="Dluhos P."/>
            <person name="Patkova L."/>
            <person name="Nedelnik J."/>
            <person name="Repkova J."/>
        </authorList>
    </citation>
    <scope>NUCLEOTIDE SEQUENCE [LARGE SCALE GENOMIC DNA]</scope>
    <source>
        <strain evidence="8">cv. Tatra</strain>
        <tissue evidence="7">Young leaves</tissue>
    </source>
</reference>
<feature type="non-terminal residue" evidence="7">
    <location>
        <position position="36"/>
    </location>
</feature>
<dbReference type="InterPro" id="IPR006634">
    <property type="entry name" value="TLC-dom"/>
</dbReference>
<evidence type="ECO:0000256" key="4">
    <source>
        <dbReference type="ARBA" id="ARBA00023136"/>
    </source>
</evidence>
<proteinExistence type="predicted"/>
<keyword evidence="3" id="KW-1133">Transmembrane helix</keyword>